<keyword evidence="4" id="KW-1185">Reference proteome</keyword>
<feature type="transmembrane region" description="Helical" evidence="2">
    <location>
        <begin position="133"/>
        <end position="150"/>
    </location>
</feature>
<evidence type="ECO:0000313" key="4">
    <source>
        <dbReference type="Proteomes" id="UP000053235"/>
    </source>
</evidence>
<reference evidence="4" key="1">
    <citation type="submission" date="2015-07" db="EMBL/GenBank/DDBJ databases">
        <authorList>
            <person name="Rodrigo-Torres Lidia"/>
            <person name="Arahal R.David."/>
        </authorList>
    </citation>
    <scope>NUCLEOTIDE SEQUENCE [LARGE SCALE GENOMIC DNA]</scope>
    <source>
        <strain evidence="4">CECT 5112</strain>
    </source>
</reference>
<dbReference type="PANTHER" id="PTHR20992:SF9">
    <property type="entry name" value="AT15442P-RELATED"/>
    <property type="match status" value="1"/>
</dbReference>
<dbReference type="AlphaFoldDB" id="A0A0M7A5V3"/>
<feature type="transmembrane region" description="Helical" evidence="2">
    <location>
        <begin position="64"/>
        <end position="84"/>
    </location>
</feature>
<feature type="transmembrane region" description="Helical" evidence="2">
    <location>
        <begin position="241"/>
        <end position="258"/>
    </location>
</feature>
<feature type="transmembrane region" description="Helical" evidence="2">
    <location>
        <begin position="162"/>
        <end position="182"/>
    </location>
</feature>
<keyword evidence="2" id="KW-0472">Membrane</keyword>
<dbReference type="Proteomes" id="UP000053235">
    <property type="component" value="Unassembled WGS sequence"/>
</dbReference>
<name>A0A0M7A5V3_9HYPH</name>
<dbReference type="Pfam" id="PF04087">
    <property type="entry name" value="DUF389"/>
    <property type="match status" value="1"/>
</dbReference>
<keyword evidence="2" id="KW-0812">Transmembrane</keyword>
<dbReference type="STRING" id="388408.LAX5112_01971"/>
<gene>
    <name evidence="3" type="ORF">LAX5112_01971</name>
</gene>
<evidence type="ECO:0000313" key="3">
    <source>
        <dbReference type="EMBL" id="CTQ69014.1"/>
    </source>
</evidence>
<feature type="transmembrane region" description="Helical" evidence="2">
    <location>
        <begin position="96"/>
        <end position="121"/>
    </location>
</feature>
<protein>
    <submittedName>
        <fullName evidence="3">Putative hydrophobic domain protein</fullName>
    </submittedName>
</protein>
<evidence type="ECO:0000256" key="1">
    <source>
        <dbReference type="SAM" id="Coils"/>
    </source>
</evidence>
<proteinExistence type="predicted"/>
<feature type="transmembrane region" description="Helical" evidence="2">
    <location>
        <begin position="34"/>
        <end position="58"/>
    </location>
</feature>
<dbReference type="EMBL" id="CXWD01000006">
    <property type="protein sequence ID" value="CTQ69014.1"/>
    <property type="molecule type" value="Genomic_DNA"/>
</dbReference>
<feature type="transmembrane region" description="Helical" evidence="2">
    <location>
        <begin position="202"/>
        <end position="229"/>
    </location>
</feature>
<accession>A0A0M7A5V3</accession>
<dbReference type="RefSeq" id="WP_186009062.1">
    <property type="nucleotide sequence ID" value="NZ_CXWD01000006.1"/>
</dbReference>
<dbReference type="PANTHER" id="PTHR20992">
    <property type="entry name" value="AT15442P-RELATED"/>
    <property type="match status" value="1"/>
</dbReference>
<organism evidence="3 4">
    <name type="scientific">Roseibium alexandrii</name>
    <dbReference type="NCBI Taxonomy" id="388408"/>
    <lineage>
        <taxon>Bacteria</taxon>
        <taxon>Pseudomonadati</taxon>
        <taxon>Pseudomonadota</taxon>
        <taxon>Alphaproteobacteria</taxon>
        <taxon>Hyphomicrobiales</taxon>
        <taxon>Stappiaceae</taxon>
        <taxon>Roseibium</taxon>
    </lineage>
</organism>
<keyword evidence="1" id="KW-0175">Coiled coil</keyword>
<sequence>MRRPIYALWFRPRPNAEPSEKTDGKELAKRMERFSVASFPFFLMLSLSAVLATLGLVANSTATVIGAMIIAPLMAPILSLAFGIATYDWPLIARSFVTVLAGTVCVVAIGYLGVMAIGARIVGPEILARTSPSMIDLAVALAAGCAGAYAQTRPSIADSIAGVAIAVALVPPLAVAGIGLALGSKASSEVGLRLDEFGLQDAGIDVAAGGALLFLTNLAGIIIVAALVFLLQNYGQWKKGLALLIVASLGGYVLVPPLNTALHEIYVKNRLLRLVNKNLEREPALGSNGTEVRIQTVNVGYRNDHLFIRVDLLADRKKLAQAQENLERFSAQLAKDIGEDVLIEVDIGAIDVMRLRALGRGS</sequence>
<dbReference type="InterPro" id="IPR005240">
    <property type="entry name" value="DUF389"/>
</dbReference>
<evidence type="ECO:0000256" key="2">
    <source>
        <dbReference type="SAM" id="Phobius"/>
    </source>
</evidence>
<keyword evidence="2" id="KW-1133">Transmembrane helix</keyword>
<feature type="coiled-coil region" evidence="1">
    <location>
        <begin position="312"/>
        <end position="339"/>
    </location>
</feature>